<comment type="subcellular location">
    <subcellularLocation>
        <location evidence="10">Cytoplasm</location>
    </subcellularLocation>
</comment>
<comment type="catalytic activity">
    <reaction evidence="9 10">
        <text>N(6)-carboxybiotinyl-L-lysyl-[protein] + acetyl-CoA = N(6)-biotinyl-L-lysyl-[protein] + malonyl-CoA</text>
        <dbReference type="Rhea" id="RHEA:54728"/>
        <dbReference type="Rhea" id="RHEA-COMP:10505"/>
        <dbReference type="Rhea" id="RHEA-COMP:10506"/>
        <dbReference type="ChEBI" id="CHEBI:57288"/>
        <dbReference type="ChEBI" id="CHEBI:57384"/>
        <dbReference type="ChEBI" id="CHEBI:83144"/>
        <dbReference type="ChEBI" id="CHEBI:83145"/>
        <dbReference type="EC" id="2.1.3.15"/>
    </reaction>
</comment>
<dbReference type="UniPathway" id="UPA00655">
    <property type="reaction ID" value="UER00711"/>
</dbReference>
<protein>
    <recommendedName>
        <fullName evidence="10">Acetyl-coenzyme A carboxylase carboxyl transferase subunit alpha</fullName>
        <shortName evidence="10">ACCase subunit alpha</shortName>
        <shortName evidence="10">Acetyl-CoA carboxylase carboxyltransferase subunit alpha</shortName>
        <ecNumber evidence="10">2.1.3.15</ecNumber>
    </recommendedName>
</protein>
<dbReference type="RefSeq" id="WP_108673719.1">
    <property type="nucleotide sequence ID" value="NZ_CP025628.1"/>
</dbReference>
<keyword evidence="8 10" id="KW-0275">Fatty acid biosynthesis</keyword>
<dbReference type="GO" id="GO:0009317">
    <property type="term" value="C:acetyl-CoA carboxylase complex"/>
    <property type="evidence" value="ECO:0007669"/>
    <property type="project" value="InterPro"/>
</dbReference>
<dbReference type="GO" id="GO:0006633">
    <property type="term" value="P:fatty acid biosynthetic process"/>
    <property type="evidence" value="ECO:0007669"/>
    <property type="project" value="UniProtKB-KW"/>
</dbReference>
<dbReference type="GO" id="GO:2001295">
    <property type="term" value="P:malonyl-CoA biosynthetic process"/>
    <property type="evidence" value="ECO:0007669"/>
    <property type="project" value="UniProtKB-UniRule"/>
</dbReference>
<dbReference type="InterPro" id="IPR029045">
    <property type="entry name" value="ClpP/crotonase-like_dom_sf"/>
</dbReference>
<keyword evidence="6 10" id="KW-0067">ATP-binding</keyword>
<accession>A0A3Q8F3B1</accession>
<dbReference type="OrthoDB" id="9808023at2"/>
<dbReference type="InterPro" id="IPR001095">
    <property type="entry name" value="Acetyl_CoA_COase_a_su"/>
</dbReference>
<comment type="function">
    <text evidence="10">Component of the acetyl coenzyme A carboxylase (ACC) complex. First, biotin carboxylase catalyzes the carboxylation of biotin on its carrier protein (BCCP) and then the CO(2) group is transferred by the carboxyltransferase to acetyl-CoA to form malonyl-CoA.</text>
</comment>
<dbReference type="InterPro" id="IPR011763">
    <property type="entry name" value="COA_CT_C"/>
</dbReference>
<dbReference type="Proteomes" id="UP000266796">
    <property type="component" value="Chromosome"/>
</dbReference>
<dbReference type="GO" id="GO:0005524">
    <property type="term" value="F:ATP binding"/>
    <property type="evidence" value="ECO:0007669"/>
    <property type="project" value="UniProtKB-KW"/>
</dbReference>
<evidence type="ECO:0000256" key="3">
    <source>
        <dbReference type="ARBA" id="ARBA00022679"/>
    </source>
</evidence>
<keyword evidence="7 10" id="KW-0443">Lipid metabolism</keyword>
<feature type="domain" description="CoA carboxyltransferase C-terminal" evidence="11">
    <location>
        <begin position="38"/>
        <end position="294"/>
    </location>
</feature>
<dbReference type="NCBIfam" id="TIGR00513">
    <property type="entry name" value="accA"/>
    <property type="match status" value="1"/>
</dbReference>
<comment type="subunit">
    <text evidence="10">Acetyl-CoA carboxylase is a heterohexamer composed of biotin carboxyl carrier protein (AccB), biotin carboxylase (AccC) and two subunits each of ACCase subunit alpha (AccA) and ACCase subunit beta (AccD).</text>
</comment>
<dbReference type="HAMAP" id="MF_00823">
    <property type="entry name" value="AcetylCoA_CT_alpha"/>
    <property type="match status" value="1"/>
</dbReference>
<keyword evidence="3 10" id="KW-0808">Transferase</keyword>
<dbReference type="KEGG" id="kso:CKSOR_00166"/>
<keyword evidence="5 10" id="KW-0276">Fatty acid metabolism</keyword>
<reference evidence="12 13" key="1">
    <citation type="journal article" date="2018" name="Parasitology">
        <title>The reduced genome of Candidatus Kinetoplastibacterium sorsogonicusi, the endosymbiont of Kentomonas sorsogonicus (Trypanosomatidae): loss of the haem-synthesis pathway.</title>
        <authorList>
            <person name="Silva F.M."/>
            <person name="Kostygov A.Y."/>
            <person name="Spodareva V.V."/>
            <person name="Butenko A."/>
            <person name="Tossou R."/>
            <person name="Lukes J."/>
            <person name="Yurchenko V."/>
            <person name="Alves J.M.P."/>
        </authorList>
    </citation>
    <scope>NUCLEOTIDE SEQUENCE [LARGE SCALE GENOMIC DNA]</scope>
    <source>
        <strain evidence="12 13">MF-08</strain>
    </source>
</reference>
<dbReference type="SUPFAM" id="SSF52096">
    <property type="entry name" value="ClpP/crotonase"/>
    <property type="match status" value="1"/>
</dbReference>
<evidence type="ECO:0000256" key="1">
    <source>
        <dbReference type="ARBA" id="ARBA00004956"/>
    </source>
</evidence>
<evidence type="ECO:0000256" key="9">
    <source>
        <dbReference type="ARBA" id="ARBA00049152"/>
    </source>
</evidence>
<dbReference type="Gene3D" id="3.90.226.10">
    <property type="entry name" value="2-enoyl-CoA Hydratase, Chain A, domain 1"/>
    <property type="match status" value="1"/>
</dbReference>
<evidence type="ECO:0000313" key="12">
    <source>
        <dbReference type="EMBL" id="AWD32298.1"/>
    </source>
</evidence>
<proteinExistence type="inferred from homology"/>
<name>A0A3Q8F3B1_9PROT</name>
<keyword evidence="4 10" id="KW-0547">Nucleotide-binding</keyword>
<keyword evidence="13" id="KW-1185">Reference proteome</keyword>
<dbReference type="EMBL" id="CP025628">
    <property type="protein sequence ID" value="AWD32298.1"/>
    <property type="molecule type" value="Genomic_DNA"/>
</dbReference>
<evidence type="ECO:0000256" key="5">
    <source>
        <dbReference type="ARBA" id="ARBA00022832"/>
    </source>
</evidence>
<evidence type="ECO:0000256" key="8">
    <source>
        <dbReference type="ARBA" id="ARBA00023160"/>
    </source>
</evidence>
<comment type="pathway">
    <text evidence="1 10">Lipid metabolism; malonyl-CoA biosynthesis; malonyl-CoA from acetyl-CoA: step 1/1.</text>
</comment>
<sequence length="320" mass="37103">MFNVQYFLEFEQPLSEIENKIEELRNTKSGSAIHILNEINFLKKQSEKLTIDIYSKLTPWQIALIANHPKRPYILDYINNIFTDFHELHGDRMYFDDQAIIGGLAKFDGFACMIIGHKKGRNPEERFLHNFGNPRPEGYRKILRLMKLAEKFNIPIFTFVDNIPYINSKIDENKIEKSEFIGQNLCLISRLKVPIISTIIGESGSVSSLVLSIGNRVLMLKYSIYSLISSEIFDSKFWNNLDKKSDEALPITANKLKELGLITFVVNEPIGGAHRYPNSMYKILYNTLDETLRFLKNMTPEQLVNQRMNLLLSYGYFKNL</sequence>
<evidence type="ECO:0000313" key="13">
    <source>
        <dbReference type="Proteomes" id="UP000266796"/>
    </source>
</evidence>
<evidence type="ECO:0000256" key="10">
    <source>
        <dbReference type="HAMAP-Rule" id="MF_00823"/>
    </source>
</evidence>
<dbReference type="EC" id="2.1.3.15" evidence="10"/>
<gene>
    <name evidence="10 12" type="primary">accA</name>
    <name evidence="12" type="ORF">CKSOR_00166</name>
</gene>
<dbReference type="GO" id="GO:0003989">
    <property type="term" value="F:acetyl-CoA carboxylase activity"/>
    <property type="evidence" value="ECO:0007669"/>
    <property type="project" value="InterPro"/>
</dbReference>
<dbReference type="PANTHER" id="PTHR42853:SF3">
    <property type="entry name" value="ACETYL-COENZYME A CARBOXYLASE CARBOXYL TRANSFERASE SUBUNIT ALPHA, CHLOROPLASTIC"/>
    <property type="match status" value="1"/>
</dbReference>
<evidence type="ECO:0000256" key="6">
    <source>
        <dbReference type="ARBA" id="ARBA00022840"/>
    </source>
</evidence>
<dbReference type="PROSITE" id="PS50989">
    <property type="entry name" value="COA_CT_CTER"/>
    <property type="match status" value="1"/>
</dbReference>
<keyword evidence="2 10" id="KW-0444">Lipid biosynthesis</keyword>
<evidence type="ECO:0000256" key="2">
    <source>
        <dbReference type="ARBA" id="ARBA00022516"/>
    </source>
</evidence>
<evidence type="ECO:0000256" key="7">
    <source>
        <dbReference type="ARBA" id="ARBA00023098"/>
    </source>
</evidence>
<dbReference type="PRINTS" id="PR01069">
    <property type="entry name" value="ACCCTRFRASEA"/>
</dbReference>
<evidence type="ECO:0000259" key="11">
    <source>
        <dbReference type="PROSITE" id="PS50989"/>
    </source>
</evidence>
<keyword evidence="12" id="KW-0436">Ligase</keyword>
<keyword evidence="10" id="KW-0963">Cytoplasm</keyword>
<comment type="similarity">
    <text evidence="10">Belongs to the AccA family.</text>
</comment>
<organism evidence="12 13">
    <name type="scientific">Candidatus Kinetoplastidibacterium kentomonadis</name>
    <dbReference type="NCBI Taxonomy" id="1576550"/>
    <lineage>
        <taxon>Bacteria</taxon>
        <taxon>Pseudomonadati</taxon>
        <taxon>Pseudomonadota</taxon>
        <taxon>Betaproteobacteria</taxon>
        <taxon>Candidatus Kinetoplastidibacterium</taxon>
    </lineage>
</organism>
<evidence type="ECO:0000256" key="4">
    <source>
        <dbReference type="ARBA" id="ARBA00022741"/>
    </source>
</evidence>
<dbReference type="AlphaFoldDB" id="A0A3Q8F3B1"/>
<dbReference type="GO" id="GO:0016743">
    <property type="term" value="F:carboxyl- or carbamoyltransferase activity"/>
    <property type="evidence" value="ECO:0007669"/>
    <property type="project" value="UniProtKB-UniRule"/>
</dbReference>
<dbReference type="Pfam" id="PF03255">
    <property type="entry name" value="ACCA"/>
    <property type="match status" value="1"/>
</dbReference>
<dbReference type="PANTHER" id="PTHR42853">
    <property type="entry name" value="ACETYL-COENZYME A CARBOXYLASE CARBOXYL TRANSFERASE SUBUNIT ALPHA"/>
    <property type="match status" value="1"/>
</dbReference>